<feature type="compositionally biased region" description="Basic residues" evidence="9">
    <location>
        <begin position="874"/>
        <end position="892"/>
    </location>
</feature>
<dbReference type="GO" id="GO:0046872">
    <property type="term" value="F:metal ion binding"/>
    <property type="evidence" value="ECO:0007669"/>
    <property type="project" value="UniProtKB-KW"/>
</dbReference>
<feature type="site" description="Interaction with DNA" evidence="8">
    <location>
        <position position="321"/>
    </location>
</feature>
<dbReference type="InterPro" id="IPR028612">
    <property type="entry name" value="Topoisom_1_IA"/>
</dbReference>
<dbReference type="NCBIfam" id="TIGR01051">
    <property type="entry name" value="topA_bact"/>
    <property type="match status" value="1"/>
</dbReference>
<comment type="catalytic activity">
    <reaction evidence="1 8">
        <text>ATP-independent breakage of single-stranded DNA, followed by passage and rejoining.</text>
        <dbReference type="EC" id="5.6.2.1"/>
    </reaction>
</comment>
<dbReference type="PROSITE" id="PS52039">
    <property type="entry name" value="TOPO_IA_2"/>
    <property type="match status" value="1"/>
</dbReference>
<dbReference type="CDD" id="cd00186">
    <property type="entry name" value="TOP1Ac"/>
    <property type="match status" value="1"/>
</dbReference>
<feature type="domain" description="Topo IA-type catalytic" evidence="11">
    <location>
        <begin position="136"/>
        <end position="590"/>
    </location>
</feature>
<dbReference type="InterPro" id="IPR013826">
    <property type="entry name" value="Topo_IA_cen_sub3"/>
</dbReference>
<dbReference type="Pfam" id="PF13368">
    <property type="entry name" value="Toprim_C_rpt"/>
    <property type="match status" value="4"/>
</dbReference>
<dbReference type="EMBL" id="PKGO01000002">
    <property type="protein sequence ID" value="PKY71026.1"/>
    <property type="molecule type" value="Genomic_DNA"/>
</dbReference>
<dbReference type="Gene3D" id="3.40.50.140">
    <property type="match status" value="1"/>
</dbReference>
<dbReference type="InterPro" id="IPR023406">
    <property type="entry name" value="Topo_IA_AS"/>
</dbReference>
<keyword evidence="6 8" id="KW-0238">DNA-binding</keyword>
<dbReference type="GO" id="GO:0003677">
    <property type="term" value="F:DNA binding"/>
    <property type="evidence" value="ECO:0007669"/>
    <property type="project" value="UniProtKB-KW"/>
</dbReference>
<protein>
    <recommendedName>
        <fullName evidence="8">DNA topoisomerase 1</fullName>
        <ecNumber evidence="8">5.6.2.1</ecNumber>
    </recommendedName>
    <alternativeName>
        <fullName evidence="8">DNA topoisomerase I</fullName>
    </alternativeName>
</protein>
<dbReference type="Pfam" id="PF01131">
    <property type="entry name" value="Topoisom_bac"/>
    <property type="match status" value="1"/>
</dbReference>
<feature type="active site" description="O-(5'-phospho-DNA)-tyrosine intermediate" evidence="8">
    <location>
        <position position="319"/>
    </location>
</feature>
<dbReference type="InterPro" id="IPR003601">
    <property type="entry name" value="Topo_IA_2"/>
</dbReference>
<dbReference type="InterPro" id="IPR006171">
    <property type="entry name" value="TOPRIM_dom"/>
</dbReference>
<dbReference type="InterPro" id="IPR013497">
    <property type="entry name" value="Topo_IA_cen"/>
</dbReference>
<evidence type="ECO:0000259" key="11">
    <source>
        <dbReference type="PROSITE" id="PS52039"/>
    </source>
</evidence>
<dbReference type="STRING" id="1176165.GCA_001584405_00122"/>
<evidence type="ECO:0000256" key="4">
    <source>
        <dbReference type="ARBA" id="ARBA00022842"/>
    </source>
</evidence>
<evidence type="ECO:0000256" key="9">
    <source>
        <dbReference type="SAM" id="MobiDB-lite"/>
    </source>
</evidence>
<keyword evidence="4" id="KW-0460">Magnesium</keyword>
<feature type="domain" description="Toprim" evidence="10">
    <location>
        <begin position="1"/>
        <end position="121"/>
    </location>
</feature>
<dbReference type="SUPFAM" id="SSF56712">
    <property type="entry name" value="Prokaryotic type I DNA topoisomerase"/>
    <property type="match status" value="1"/>
</dbReference>
<dbReference type="InterPro" id="IPR003602">
    <property type="entry name" value="Topo_IA_DNA-bd_dom"/>
</dbReference>
<evidence type="ECO:0000256" key="7">
    <source>
        <dbReference type="ARBA" id="ARBA00023235"/>
    </source>
</evidence>
<dbReference type="Gene3D" id="1.10.460.10">
    <property type="entry name" value="Topoisomerase I, domain 2"/>
    <property type="match status" value="1"/>
</dbReference>
<dbReference type="Gene3D" id="1.10.290.10">
    <property type="entry name" value="Topoisomerase I, domain 4"/>
    <property type="match status" value="1"/>
</dbReference>
<dbReference type="HAMAP" id="MF_00952">
    <property type="entry name" value="Topoisom_1_prok"/>
    <property type="match status" value="1"/>
</dbReference>
<dbReference type="Proteomes" id="UP000242755">
    <property type="component" value="Unassembled WGS sequence"/>
</dbReference>
<dbReference type="AlphaFoldDB" id="A0A2I1IIR8"/>
<feature type="site" description="Interaction with DNA" evidence="8">
    <location>
        <position position="28"/>
    </location>
</feature>
<dbReference type="InterPro" id="IPR013825">
    <property type="entry name" value="Topo_IA_cen_sub2"/>
</dbReference>
<name>A0A2I1IIR8_9MICO</name>
<evidence type="ECO:0000256" key="1">
    <source>
        <dbReference type="ARBA" id="ARBA00000213"/>
    </source>
</evidence>
<keyword evidence="5 8" id="KW-0799">Topoisomerase</keyword>
<dbReference type="GO" id="GO:0003917">
    <property type="term" value="F:DNA topoisomerase type I (single strand cut, ATP-independent) activity"/>
    <property type="evidence" value="ECO:0007669"/>
    <property type="project" value="UniProtKB-UniRule"/>
</dbReference>
<accession>A0A2I1IIR8</accession>
<dbReference type="PANTHER" id="PTHR42785">
    <property type="entry name" value="DNA TOPOISOMERASE, TYPE IA, CORE"/>
    <property type="match status" value="1"/>
</dbReference>
<evidence type="ECO:0000256" key="5">
    <source>
        <dbReference type="ARBA" id="ARBA00023029"/>
    </source>
</evidence>
<feature type="region of interest" description="Interaction with DNA" evidence="8">
    <location>
        <begin position="170"/>
        <end position="175"/>
    </location>
</feature>
<feature type="site" description="Interaction with DNA" evidence="8">
    <location>
        <position position="147"/>
    </location>
</feature>
<feature type="site" description="Interaction with DNA" evidence="8">
    <location>
        <position position="155"/>
    </location>
</feature>
<feature type="site" description="Interaction with DNA" evidence="8">
    <location>
        <position position="522"/>
    </location>
</feature>
<comment type="caution">
    <text evidence="12">The sequence shown here is derived from an EMBL/GenBank/DDBJ whole genome shotgun (WGS) entry which is preliminary data.</text>
</comment>
<dbReference type="Gene3D" id="2.70.20.10">
    <property type="entry name" value="Topoisomerase I, domain 3"/>
    <property type="match status" value="1"/>
</dbReference>
<dbReference type="PROSITE" id="PS50880">
    <property type="entry name" value="TOPRIM"/>
    <property type="match status" value="1"/>
</dbReference>
<dbReference type="SMART" id="SM00493">
    <property type="entry name" value="TOPRIM"/>
    <property type="match status" value="1"/>
</dbReference>
<evidence type="ECO:0000256" key="8">
    <source>
        <dbReference type="HAMAP-Rule" id="MF_00952"/>
    </source>
</evidence>
<keyword evidence="3" id="KW-0479">Metal-binding</keyword>
<dbReference type="InterPro" id="IPR000380">
    <property type="entry name" value="Topo_IA"/>
</dbReference>
<dbReference type="PROSITE" id="PS00396">
    <property type="entry name" value="TOPO_IA_1"/>
    <property type="match status" value="1"/>
</dbReference>
<evidence type="ECO:0000256" key="2">
    <source>
        <dbReference type="ARBA" id="ARBA00009446"/>
    </source>
</evidence>
<dbReference type="SMART" id="SM00436">
    <property type="entry name" value="TOP1Bc"/>
    <property type="match status" value="1"/>
</dbReference>
<feature type="site" description="Interaction with DNA" evidence="8">
    <location>
        <position position="150"/>
    </location>
</feature>
<comment type="subunit">
    <text evidence="8">Monomer.</text>
</comment>
<proteinExistence type="inferred from homology"/>
<dbReference type="InterPro" id="IPR023405">
    <property type="entry name" value="Topo_IA_core_domain"/>
</dbReference>
<dbReference type="InterPro" id="IPR013824">
    <property type="entry name" value="Topo_IA_cen_sub1"/>
</dbReference>
<feature type="site" description="Interaction with DNA" evidence="8">
    <location>
        <position position="162"/>
    </location>
</feature>
<reference evidence="12 13" key="1">
    <citation type="submission" date="2017-12" db="EMBL/GenBank/DDBJ databases">
        <title>Phylogenetic diversity of female urinary microbiome.</title>
        <authorList>
            <person name="Thomas-White K."/>
            <person name="Wolfe A.J."/>
        </authorList>
    </citation>
    <scope>NUCLEOTIDE SEQUENCE [LARGE SCALE GENOMIC DNA]</scope>
    <source>
        <strain evidence="12 13">UMB0426</strain>
    </source>
</reference>
<sequence>MIVESPTKARTVVGFLGDGYTVEASVGHIRDLPQPSELPTDMKKGPYGKFAVDVEDGFKPYYRVDPDKKKKVTELRKLLKEADELYLATDEDREGEAIAWHLLEVLKPKVPVKRLVFHEITPEALERALENTREIDYDLVYAQETRRILDRLYGYEISPVLWRKVRAGLSAGRVQSVATRLVVERERERMAFVSADYWDLDIDLQAPGQAESFAAKLTAVDGQKIAQGRDFTDEGTLKPRTKARILGQQDAEELAAKLSGEAKDRLSVTALETKPYSRRPAAPFTTSTLQQEAGRKLRMSARQAMRTAQSLYENGYITYMRTDSPVLSSEALSAARRQVGELYGPEFVPSKPRIYASKQKGAQEAHEAIRPAGDHFRTPAQVSSQLRGDEFKLYELIWKRTVASQMADAKGSTATMRINADLGSGSSAELTASGTVITFKGFLAAYEEGQDLERYGSDKKDKSRLPDVKEGDALSVDRVEADGHTTAPPPRFTEASLVKRMEELGIGRPSTYAAIISTIQDRGYVTTRGNALIPSWLAFSVVKLLEEHFDDLVDYQFTAGLEADLDEIAKGQEDSAEWLRDFYFGSTADDGHDAPAGMDSDVGHAGLKSIVDNLGDIDARELNTVNIADGINLRVGRYGPYLEAEGDNPDQPKRVSLPDDLAPDELTAEKARELIEKQGDGDRELGVDPESGHTIVAKNGRFGPYVTEVLPESDEKPKRGAKKPKPRTASLFKAMDLNTIGLEEALKLLSLPRIVGQDAEGVDITAQNGRYGPYLKKGTDSRSIESEEQIFTITLEEAEKIFAQPKTRGRRAAKPPLKEFGTDPNSEKPVVLKDGRFGPYVTDGTTNATLRKDDTVEGITAERAFQLLAEKRAKGPAKKKTTTRKTTARKTTAKSTASKTSTAKKTTAKSSTAKSSTAKKS</sequence>
<keyword evidence="7 8" id="KW-0413">Isomerase</keyword>
<dbReference type="InterPro" id="IPR034149">
    <property type="entry name" value="TOPRIM_TopoI"/>
</dbReference>
<dbReference type="EC" id="5.6.2.1" evidence="8"/>
<comment type="function">
    <text evidence="8">Releases the supercoiling and torsional tension of DNA, which is introduced during the DNA replication and transcription, by transiently cleaving and rejoining one strand of the DNA duplex. Introduces a single-strand break via transesterification at a target site in duplex DNA. The scissile phosphodiester is attacked by the catalytic tyrosine of the enzyme, resulting in the formation of a DNA-(5'-phosphotyrosyl)-enzyme intermediate and the expulsion of a 3'-OH DNA strand. The free DNA strand then undergoes passage around the unbroken strand, thus removing DNA supercoils. Finally, in the religation step, the DNA 3'-OH attacks the covalent intermediate to expel the active-site tyrosine and restore the DNA phosphodiester backbone.</text>
</comment>
<feature type="region of interest" description="Disordered" evidence="9">
    <location>
        <begin position="804"/>
        <end position="848"/>
    </location>
</feature>
<gene>
    <name evidence="8 12" type="primary">topA</name>
    <name evidence="12" type="ORF">CYJ40_02945</name>
</gene>
<evidence type="ECO:0000256" key="6">
    <source>
        <dbReference type="ARBA" id="ARBA00023125"/>
    </source>
</evidence>
<organism evidence="12 13">
    <name type="scientific">Brevibacterium ravenspurgense</name>
    <dbReference type="NCBI Taxonomy" id="479117"/>
    <lineage>
        <taxon>Bacteria</taxon>
        <taxon>Bacillati</taxon>
        <taxon>Actinomycetota</taxon>
        <taxon>Actinomycetes</taxon>
        <taxon>Micrococcales</taxon>
        <taxon>Brevibacteriaceae</taxon>
        <taxon>Brevibacterium</taxon>
    </lineage>
</organism>
<evidence type="ECO:0000259" key="10">
    <source>
        <dbReference type="PROSITE" id="PS50880"/>
    </source>
</evidence>
<dbReference type="Pfam" id="PF01751">
    <property type="entry name" value="Toprim"/>
    <property type="match status" value="1"/>
</dbReference>
<dbReference type="GO" id="GO:0006265">
    <property type="term" value="P:DNA topological change"/>
    <property type="evidence" value="ECO:0007669"/>
    <property type="project" value="UniProtKB-UniRule"/>
</dbReference>
<feature type="region of interest" description="Disordered" evidence="9">
    <location>
        <begin position="868"/>
        <end position="921"/>
    </location>
</feature>
<dbReference type="InterPro" id="IPR005733">
    <property type="entry name" value="TopoI_bac-type"/>
</dbReference>
<feature type="compositionally biased region" description="Low complexity" evidence="9">
    <location>
        <begin position="893"/>
        <end position="921"/>
    </location>
</feature>
<dbReference type="PRINTS" id="PR00417">
    <property type="entry name" value="PRTPISMRASEI"/>
</dbReference>
<feature type="site" description="Interaction with DNA" evidence="8">
    <location>
        <position position="146"/>
    </location>
</feature>
<comment type="similarity">
    <text evidence="2 8">Belongs to the type IA topoisomerase family.</text>
</comment>
<evidence type="ECO:0000313" key="13">
    <source>
        <dbReference type="Proteomes" id="UP000242755"/>
    </source>
</evidence>
<dbReference type="InterPro" id="IPR025589">
    <property type="entry name" value="Toprim_C_rpt"/>
</dbReference>
<evidence type="ECO:0000256" key="3">
    <source>
        <dbReference type="ARBA" id="ARBA00022723"/>
    </source>
</evidence>
<dbReference type="SMART" id="SM00437">
    <property type="entry name" value="TOP1Ac"/>
    <property type="match status" value="1"/>
</dbReference>
<dbReference type="CDD" id="cd03363">
    <property type="entry name" value="TOPRIM_TopoIA_TopoI"/>
    <property type="match status" value="1"/>
</dbReference>
<dbReference type="PANTHER" id="PTHR42785:SF1">
    <property type="entry name" value="DNA TOPOISOMERASE"/>
    <property type="match status" value="1"/>
</dbReference>
<evidence type="ECO:0000313" key="12">
    <source>
        <dbReference type="EMBL" id="PKY71026.1"/>
    </source>
</evidence>